<feature type="domain" description="AAA" evidence="21">
    <location>
        <begin position="554"/>
        <end position="674"/>
    </location>
</feature>
<evidence type="ECO:0000256" key="17">
    <source>
        <dbReference type="ARBA" id="ARBA00081049"/>
    </source>
</evidence>
<evidence type="ECO:0000313" key="24">
    <source>
        <dbReference type="Proteomes" id="UP000295294"/>
    </source>
</evidence>
<keyword evidence="11 19" id="KW-0472">Membrane</keyword>
<dbReference type="GO" id="GO:0042802">
    <property type="term" value="F:identical protein binding"/>
    <property type="evidence" value="ECO:0007669"/>
    <property type="project" value="UniProtKB-ARBA"/>
</dbReference>
<evidence type="ECO:0000259" key="21">
    <source>
        <dbReference type="Pfam" id="PF13614"/>
    </source>
</evidence>
<keyword evidence="18" id="KW-0175">Coiled coil</keyword>
<keyword evidence="8 23" id="KW-0418">Kinase</keyword>
<evidence type="ECO:0000256" key="13">
    <source>
        <dbReference type="ARBA" id="ARBA00023169"/>
    </source>
</evidence>
<dbReference type="InterPro" id="IPR032807">
    <property type="entry name" value="GNVR"/>
</dbReference>
<dbReference type="NCBIfam" id="TIGR01005">
    <property type="entry name" value="eps_transp_fam"/>
    <property type="match status" value="1"/>
</dbReference>
<keyword evidence="3" id="KW-1003">Cell membrane</keyword>
<evidence type="ECO:0000256" key="14">
    <source>
        <dbReference type="ARBA" id="ARBA00053015"/>
    </source>
</evidence>
<protein>
    <recommendedName>
        <fullName evidence="16">Putative tyrosine-protein kinase EpsB</fullName>
    </recommendedName>
    <alternativeName>
        <fullName evidence="17">EPS I polysaccharide export protein EpsB</fullName>
    </alternativeName>
</protein>
<dbReference type="GO" id="GO:0000271">
    <property type="term" value="P:polysaccharide biosynthetic process"/>
    <property type="evidence" value="ECO:0007669"/>
    <property type="project" value="UniProtKB-KW"/>
</dbReference>
<keyword evidence="13" id="KW-0270">Exopolysaccharide synthesis</keyword>
<dbReference type="Gene3D" id="3.40.50.300">
    <property type="entry name" value="P-loop containing nucleotide triphosphate hydrolases"/>
    <property type="match status" value="1"/>
</dbReference>
<evidence type="ECO:0000256" key="12">
    <source>
        <dbReference type="ARBA" id="ARBA00023137"/>
    </source>
</evidence>
<dbReference type="PANTHER" id="PTHR32309">
    <property type="entry name" value="TYROSINE-PROTEIN KINASE"/>
    <property type="match status" value="1"/>
</dbReference>
<dbReference type="KEGG" id="cox:E0W60_29810"/>
<dbReference type="Pfam" id="PF13807">
    <property type="entry name" value="GNVR"/>
    <property type="match status" value="1"/>
</dbReference>
<feature type="domain" description="Polysaccharide chain length determinant N-terminal" evidence="20">
    <location>
        <begin position="16"/>
        <end position="107"/>
    </location>
</feature>
<evidence type="ECO:0000256" key="4">
    <source>
        <dbReference type="ARBA" id="ARBA00022519"/>
    </source>
</evidence>
<comment type="function">
    <text evidence="15">Probably involved in polymerization and/or export of exopolysaccharide EPS I which functions as a virulence factor. May be involved in an ATP-dependent process in the pathway for EPS I production, possibly export of the trimeric repeat units across the inner membrane or their polymerization.</text>
</comment>
<dbReference type="GO" id="GO:0005524">
    <property type="term" value="F:ATP binding"/>
    <property type="evidence" value="ECO:0007669"/>
    <property type="project" value="UniProtKB-KW"/>
</dbReference>
<dbReference type="InterPro" id="IPR005700">
    <property type="entry name" value="EPS_ExoP-like"/>
</dbReference>
<evidence type="ECO:0000256" key="8">
    <source>
        <dbReference type="ARBA" id="ARBA00022777"/>
    </source>
</evidence>
<evidence type="ECO:0000256" key="15">
    <source>
        <dbReference type="ARBA" id="ARBA00054296"/>
    </source>
</evidence>
<dbReference type="EMBL" id="CP038636">
    <property type="protein sequence ID" value="QBY55288.1"/>
    <property type="molecule type" value="Genomic_DNA"/>
</dbReference>
<dbReference type="Proteomes" id="UP000295294">
    <property type="component" value="Plasmid unnamed1"/>
</dbReference>
<evidence type="ECO:0000259" key="22">
    <source>
        <dbReference type="Pfam" id="PF13807"/>
    </source>
</evidence>
<comment type="catalytic activity">
    <reaction evidence="14">
        <text>L-tyrosyl-[protein] + ATP = O-phospho-L-tyrosyl-[protein] + ADP + H(+)</text>
        <dbReference type="Rhea" id="RHEA:10596"/>
        <dbReference type="Rhea" id="RHEA-COMP:10136"/>
        <dbReference type="Rhea" id="RHEA-COMP:20101"/>
        <dbReference type="ChEBI" id="CHEBI:15378"/>
        <dbReference type="ChEBI" id="CHEBI:30616"/>
        <dbReference type="ChEBI" id="CHEBI:46858"/>
        <dbReference type="ChEBI" id="CHEBI:61978"/>
        <dbReference type="ChEBI" id="CHEBI:456216"/>
    </reaction>
</comment>
<reference evidence="23 24" key="1">
    <citation type="submission" date="2019-03" db="EMBL/GenBank/DDBJ databases">
        <title>Efficiently degradation of phenoxyalkanoic acid herbicides by Cupriavidus oxalaticus strain X32.</title>
        <authorList>
            <person name="Sheng X."/>
        </authorList>
    </citation>
    <scope>NUCLEOTIDE SEQUENCE [LARGE SCALE GENOMIC DNA]</scope>
    <source>
        <strain evidence="23 24">X32</strain>
        <plasmid evidence="23 24">unnamed1</plasmid>
    </source>
</reference>
<evidence type="ECO:0000256" key="18">
    <source>
        <dbReference type="SAM" id="Coils"/>
    </source>
</evidence>
<dbReference type="OrthoDB" id="9808257at2"/>
<comment type="subcellular location">
    <subcellularLocation>
        <location evidence="1">Cell inner membrane</location>
        <topology evidence="1">Multi-pass membrane protein</topology>
    </subcellularLocation>
</comment>
<keyword evidence="9" id="KW-0067">ATP-binding</keyword>
<accession>A0A4P7LI14</accession>
<proteinExistence type="inferred from homology"/>
<keyword evidence="7" id="KW-0547">Nucleotide-binding</keyword>
<dbReference type="InterPro" id="IPR050445">
    <property type="entry name" value="Bact_polysacc_biosynth/exp"/>
</dbReference>
<dbReference type="NCBIfam" id="TIGR01007">
    <property type="entry name" value="eps_fam"/>
    <property type="match status" value="1"/>
</dbReference>
<evidence type="ECO:0000256" key="16">
    <source>
        <dbReference type="ARBA" id="ARBA00067833"/>
    </source>
</evidence>
<geneLocation type="plasmid" evidence="23">
    <name>unnamed1</name>
</geneLocation>
<dbReference type="InterPro" id="IPR005702">
    <property type="entry name" value="Wzc-like_C"/>
</dbReference>
<dbReference type="PANTHER" id="PTHR32309:SF32">
    <property type="entry name" value="TYROSINE-PROTEIN KINASE ETK-RELATED"/>
    <property type="match status" value="1"/>
</dbReference>
<keyword evidence="4" id="KW-0997">Cell inner membrane</keyword>
<organism evidence="23 24">
    <name type="scientific">Cupriavidus oxalaticus</name>
    <dbReference type="NCBI Taxonomy" id="96344"/>
    <lineage>
        <taxon>Bacteria</taxon>
        <taxon>Pseudomonadati</taxon>
        <taxon>Pseudomonadota</taxon>
        <taxon>Betaproteobacteria</taxon>
        <taxon>Burkholderiales</taxon>
        <taxon>Burkholderiaceae</taxon>
        <taxon>Cupriavidus</taxon>
    </lineage>
</organism>
<evidence type="ECO:0000256" key="6">
    <source>
        <dbReference type="ARBA" id="ARBA00022692"/>
    </source>
</evidence>
<dbReference type="GO" id="GO:0005886">
    <property type="term" value="C:plasma membrane"/>
    <property type="evidence" value="ECO:0007669"/>
    <property type="project" value="UniProtKB-SubCell"/>
</dbReference>
<dbReference type="RefSeq" id="WP_135706557.1">
    <property type="nucleotide sequence ID" value="NZ_CP038636.1"/>
</dbReference>
<evidence type="ECO:0000256" key="9">
    <source>
        <dbReference type="ARBA" id="ARBA00022840"/>
    </source>
</evidence>
<evidence type="ECO:0000256" key="10">
    <source>
        <dbReference type="ARBA" id="ARBA00022989"/>
    </source>
</evidence>
<name>A0A4P7LI14_9BURK</name>
<dbReference type="Pfam" id="PF23607">
    <property type="entry name" value="WZC_N"/>
    <property type="match status" value="1"/>
</dbReference>
<evidence type="ECO:0000256" key="5">
    <source>
        <dbReference type="ARBA" id="ARBA00022679"/>
    </source>
</evidence>
<dbReference type="AlphaFoldDB" id="A0A4P7LI14"/>
<keyword evidence="10 19" id="KW-1133">Transmembrane helix</keyword>
<evidence type="ECO:0000256" key="3">
    <source>
        <dbReference type="ARBA" id="ARBA00022475"/>
    </source>
</evidence>
<dbReference type="InterPro" id="IPR003856">
    <property type="entry name" value="LPS_length_determ_N"/>
</dbReference>
<dbReference type="FunFam" id="3.40.50.300:FF:000527">
    <property type="entry name" value="Tyrosine-protein kinase etk"/>
    <property type="match status" value="1"/>
</dbReference>
<evidence type="ECO:0000256" key="11">
    <source>
        <dbReference type="ARBA" id="ARBA00023136"/>
    </source>
</evidence>
<feature type="domain" description="Tyrosine-protein kinase G-rich" evidence="22">
    <location>
        <begin position="388"/>
        <end position="468"/>
    </location>
</feature>
<evidence type="ECO:0000256" key="19">
    <source>
        <dbReference type="SAM" id="Phobius"/>
    </source>
</evidence>
<keyword evidence="12" id="KW-0829">Tyrosine-protein kinase</keyword>
<evidence type="ECO:0000256" key="1">
    <source>
        <dbReference type="ARBA" id="ARBA00004429"/>
    </source>
</evidence>
<dbReference type="Pfam" id="PF13614">
    <property type="entry name" value="AAA_31"/>
    <property type="match status" value="1"/>
</dbReference>
<dbReference type="GO" id="GO:0004713">
    <property type="term" value="F:protein tyrosine kinase activity"/>
    <property type="evidence" value="ECO:0007669"/>
    <property type="project" value="UniProtKB-KW"/>
</dbReference>
<feature type="coiled-coil region" evidence="18">
    <location>
        <begin position="275"/>
        <end position="353"/>
    </location>
</feature>
<dbReference type="InterPro" id="IPR025669">
    <property type="entry name" value="AAA_dom"/>
</dbReference>
<evidence type="ECO:0000313" key="23">
    <source>
        <dbReference type="EMBL" id="QBY55288.1"/>
    </source>
</evidence>
<keyword evidence="6 19" id="KW-0812">Transmembrane</keyword>
<sequence length="746" mass="81296">MTQRPPYFSVAAPQDDEINLVRYLDVLTANRWLILAIAAMVLALGAAYAFLARPVYQADILIQVEDSPNNAKSLLGDVSNLFDVKAEAAAEIEILHSRMVVEKAVESLHLYIEAHPKYFPLIGNWLASRNKRLSVPGLRGFGGYVWGSEAIQVAIFDVPAELEGKAFTLLALGNESFRIEQGDLDKPIEGRVGEALKVEQSAGVIELEVTELKANPGAEFILVRKSRLKTLQELQRHLVIAERGKQSGVIGASLEGSDPKLTARILNEIGEEYVAQNVKRKAAEAEKSLVFLSDLLPQLKSELERTEASYNAMRNKRGTFDLSEEGKAYLQESAAVEARLQELKQKRTELVNRFTPSHPAIVVIDQQIASLSAKVGSVTNRIKALPNMEQDTLRLMRDVKVNNELYVGLLNSMQQLRLVKAGKVGNVRLVDTARVPEESVKPRRVIVLALAAVLGVTLGVVAAFVRNALHGGIKDPKDIERHTGLNVYATVVLSQAQKAIAEEFHSSKRGNRLLASRCPNDPAIESLRSLRTALQFAMLDAGNNRVLVGGPTPGVGKSFVSANLAAVIAGGGKRVLLMDADMRKGCLNRHFGKAREPGLSDVLAGSAGIEQVIHREVVEGVDLISAGTVPPNPADLLLSERILQLLDAVSGRYDLVLVDTPPVLAVTDAVILAAQCGTVFLVSRFGKTTIEDIAESGNHFRHANAEVKGVIFNALDPMAFRYGYGNKYERYRHAYFGDGAIDGRSR</sequence>
<dbReference type="Pfam" id="PF02706">
    <property type="entry name" value="Wzz"/>
    <property type="match status" value="1"/>
</dbReference>
<keyword evidence="5 23" id="KW-0808">Transferase</keyword>
<gene>
    <name evidence="23" type="ORF">E0W60_29810</name>
</gene>
<dbReference type="SUPFAM" id="SSF52540">
    <property type="entry name" value="P-loop containing nucleoside triphosphate hydrolases"/>
    <property type="match status" value="1"/>
</dbReference>
<feature type="transmembrane region" description="Helical" evidence="19">
    <location>
        <begin position="32"/>
        <end position="51"/>
    </location>
</feature>
<evidence type="ECO:0000256" key="2">
    <source>
        <dbReference type="ARBA" id="ARBA00008883"/>
    </source>
</evidence>
<evidence type="ECO:0000259" key="20">
    <source>
        <dbReference type="Pfam" id="PF02706"/>
    </source>
</evidence>
<keyword evidence="23" id="KW-0614">Plasmid</keyword>
<dbReference type="InterPro" id="IPR027417">
    <property type="entry name" value="P-loop_NTPase"/>
</dbReference>
<comment type="similarity">
    <text evidence="2">Belongs to the etk/wzc family.</text>
</comment>
<dbReference type="CDD" id="cd05387">
    <property type="entry name" value="BY-kinase"/>
    <property type="match status" value="1"/>
</dbReference>
<evidence type="ECO:0000256" key="7">
    <source>
        <dbReference type="ARBA" id="ARBA00022741"/>
    </source>
</evidence>